<dbReference type="AlphaFoldDB" id="A0A7S0G732"/>
<accession>A0A7S0G732</accession>
<organism evidence="1">
    <name type="scientific">Rhodosorus marinus</name>
    <dbReference type="NCBI Taxonomy" id="101924"/>
    <lineage>
        <taxon>Eukaryota</taxon>
        <taxon>Rhodophyta</taxon>
        <taxon>Stylonematophyceae</taxon>
        <taxon>Stylonematales</taxon>
        <taxon>Stylonemataceae</taxon>
        <taxon>Rhodosorus</taxon>
    </lineage>
</organism>
<protein>
    <submittedName>
        <fullName evidence="1">Uncharacterized protein</fullName>
    </submittedName>
</protein>
<proteinExistence type="predicted"/>
<sequence length="128" mass="13871">MSSGVSMLARVLGGQGWRKSLAHGIACGSRIRKGFAGTVVADSNAEESEEVRRQKWEEEFLYASGGADDPANGEFKVLLNAVREHQELLKQNNIGVEISQRERIKVNANRVGLESPTYLDELPGGSSG</sequence>
<reference evidence="1" key="1">
    <citation type="submission" date="2021-01" db="EMBL/GenBank/DDBJ databases">
        <authorList>
            <person name="Corre E."/>
            <person name="Pelletier E."/>
            <person name="Niang G."/>
            <person name="Scheremetjew M."/>
            <person name="Finn R."/>
            <person name="Kale V."/>
            <person name="Holt S."/>
            <person name="Cochrane G."/>
            <person name="Meng A."/>
            <person name="Brown T."/>
            <person name="Cohen L."/>
        </authorList>
    </citation>
    <scope>NUCLEOTIDE SEQUENCE</scope>
    <source>
        <strain evidence="1">UTEX LB 2760</strain>
    </source>
</reference>
<evidence type="ECO:0000313" key="1">
    <source>
        <dbReference type="EMBL" id="CAD8400694.1"/>
    </source>
</evidence>
<name>A0A7S0G732_9RHOD</name>
<gene>
    <name evidence="1" type="ORF">RMAR0315_LOCUS10690</name>
</gene>
<dbReference type="EMBL" id="HBEK01019611">
    <property type="protein sequence ID" value="CAD8400694.1"/>
    <property type="molecule type" value="Transcribed_RNA"/>
</dbReference>